<dbReference type="Gene3D" id="1.20.140.40">
    <property type="entry name" value="Invertase/pectin methylesterase inhibitor family protein"/>
    <property type="match status" value="1"/>
</dbReference>
<gene>
    <name evidence="6" type="ORF">A4A49_17258</name>
</gene>
<dbReference type="InterPro" id="IPR034086">
    <property type="entry name" value="PMEI_plant"/>
</dbReference>
<protein>
    <recommendedName>
        <fullName evidence="5">Pectinesterase inhibitor domain-containing protein</fullName>
    </recommendedName>
</protein>
<dbReference type="KEGG" id="nau:109211287"/>
<dbReference type="InterPro" id="IPR035513">
    <property type="entry name" value="Invertase/methylesterase_inhib"/>
</dbReference>
<dbReference type="PANTHER" id="PTHR36710">
    <property type="entry name" value="PECTINESTERASE INHIBITOR-LIKE"/>
    <property type="match status" value="1"/>
</dbReference>
<evidence type="ECO:0000256" key="3">
    <source>
        <dbReference type="ARBA" id="ARBA00038471"/>
    </source>
</evidence>
<proteinExistence type="inferred from homology"/>
<feature type="chain" id="PRO_5016362083" description="Pectinesterase inhibitor domain-containing protein" evidence="4">
    <location>
        <begin position="24"/>
        <end position="177"/>
    </location>
</feature>
<keyword evidence="7" id="KW-1185">Reference proteome</keyword>
<organism evidence="6 7">
    <name type="scientific">Nicotiana attenuata</name>
    <name type="common">Coyote tobacco</name>
    <dbReference type="NCBI Taxonomy" id="49451"/>
    <lineage>
        <taxon>Eukaryota</taxon>
        <taxon>Viridiplantae</taxon>
        <taxon>Streptophyta</taxon>
        <taxon>Embryophyta</taxon>
        <taxon>Tracheophyta</taxon>
        <taxon>Spermatophyta</taxon>
        <taxon>Magnoliopsida</taxon>
        <taxon>eudicotyledons</taxon>
        <taxon>Gunneridae</taxon>
        <taxon>Pentapetalae</taxon>
        <taxon>asterids</taxon>
        <taxon>lamiids</taxon>
        <taxon>Solanales</taxon>
        <taxon>Solanaceae</taxon>
        <taxon>Nicotianoideae</taxon>
        <taxon>Nicotianeae</taxon>
        <taxon>Nicotiana</taxon>
    </lineage>
</organism>
<keyword evidence="2" id="KW-1015">Disulfide bond</keyword>
<feature type="domain" description="Pectinesterase inhibitor" evidence="5">
    <location>
        <begin position="21"/>
        <end position="169"/>
    </location>
</feature>
<keyword evidence="1 4" id="KW-0732">Signal</keyword>
<dbReference type="InterPro" id="IPR052421">
    <property type="entry name" value="PCW_Enzyme_Inhibitor"/>
</dbReference>
<dbReference type="InterPro" id="IPR006501">
    <property type="entry name" value="Pectinesterase_inhib_dom"/>
</dbReference>
<comment type="caution">
    <text evidence="6">The sequence shown here is derived from an EMBL/GenBank/DDBJ whole genome shotgun (WGS) entry which is preliminary data.</text>
</comment>
<feature type="signal peptide" evidence="4">
    <location>
        <begin position="1"/>
        <end position="23"/>
    </location>
</feature>
<dbReference type="AlphaFoldDB" id="A0A314KJF9"/>
<evidence type="ECO:0000256" key="4">
    <source>
        <dbReference type="SAM" id="SignalP"/>
    </source>
</evidence>
<dbReference type="NCBIfam" id="TIGR01614">
    <property type="entry name" value="PME_inhib"/>
    <property type="match status" value="1"/>
</dbReference>
<evidence type="ECO:0000256" key="2">
    <source>
        <dbReference type="ARBA" id="ARBA00023157"/>
    </source>
</evidence>
<evidence type="ECO:0000256" key="1">
    <source>
        <dbReference type="ARBA" id="ARBA00022729"/>
    </source>
</evidence>
<dbReference type="Pfam" id="PF04043">
    <property type="entry name" value="PMEI"/>
    <property type="match status" value="1"/>
</dbReference>
<evidence type="ECO:0000259" key="5">
    <source>
        <dbReference type="SMART" id="SM00856"/>
    </source>
</evidence>
<dbReference type="SMART" id="SM00856">
    <property type="entry name" value="PMEI"/>
    <property type="match status" value="1"/>
</dbReference>
<accession>A0A314KJF9</accession>
<sequence length="177" mass="19793">MKTTLFLNLFLLFCFFLINPSKSDNISNVCAKTKNPNFCTLTLESIPNAKTSSLIGLELIMLNFTRVKANATRPKIDALIMKDPVHIPFELLDSLTECGFDYRNAVNLDLPQATTLLVHKQFLELSFMANATADRGIMCENEFKKRGIASPLTKENNELISFGNIMQVIADILRGTS</sequence>
<reference evidence="6" key="1">
    <citation type="submission" date="2016-11" db="EMBL/GenBank/DDBJ databases">
        <title>The genome of Nicotiana attenuata.</title>
        <authorList>
            <person name="Xu S."/>
            <person name="Brockmoeller T."/>
            <person name="Gaquerel E."/>
            <person name="Navarro A."/>
            <person name="Kuhl H."/>
            <person name="Gase K."/>
            <person name="Ling Z."/>
            <person name="Zhou W."/>
            <person name="Kreitzer C."/>
            <person name="Stanke M."/>
            <person name="Tang H."/>
            <person name="Lyons E."/>
            <person name="Pandey P."/>
            <person name="Pandey S.P."/>
            <person name="Timmermann B."/>
            <person name="Baldwin I.T."/>
        </authorList>
    </citation>
    <scope>NUCLEOTIDE SEQUENCE [LARGE SCALE GENOMIC DNA]</scope>
    <source>
        <strain evidence="6">UT</strain>
    </source>
</reference>
<dbReference type="CDD" id="cd15797">
    <property type="entry name" value="PMEI"/>
    <property type="match status" value="1"/>
</dbReference>
<evidence type="ECO:0000313" key="6">
    <source>
        <dbReference type="EMBL" id="OIT29485.1"/>
    </source>
</evidence>
<dbReference type="EMBL" id="MJEQ01001773">
    <property type="protein sequence ID" value="OIT29485.1"/>
    <property type="molecule type" value="Genomic_DNA"/>
</dbReference>
<evidence type="ECO:0000313" key="7">
    <source>
        <dbReference type="Proteomes" id="UP000187609"/>
    </source>
</evidence>
<dbReference type="SMR" id="A0A314KJF9"/>
<dbReference type="PANTHER" id="PTHR36710:SF18">
    <property type="entry name" value="PECTINESTERASE INHIBITOR 5-RELATED"/>
    <property type="match status" value="1"/>
</dbReference>
<dbReference type="GO" id="GO:0046910">
    <property type="term" value="F:pectinesterase inhibitor activity"/>
    <property type="evidence" value="ECO:0007669"/>
    <property type="project" value="InterPro"/>
</dbReference>
<dbReference type="Gramene" id="OIT29485">
    <property type="protein sequence ID" value="OIT29485"/>
    <property type="gene ID" value="A4A49_17258"/>
</dbReference>
<dbReference type="OrthoDB" id="764172at2759"/>
<dbReference type="SUPFAM" id="SSF101148">
    <property type="entry name" value="Plant invertase/pectin methylesterase inhibitor"/>
    <property type="match status" value="1"/>
</dbReference>
<name>A0A314KJF9_NICAT</name>
<dbReference type="Proteomes" id="UP000187609">
    <property type="component" value="Unassembled WGS sequence"/>
</dbReference>
<comment type="similarity">
    <text evidence="3">Belongs to the PMEI family.</text>
</comment>